<organism evidence="1 2">
    <name type="scientific">Pseudomonas palleroniana</name>
    <dbReference type="NCBI Taxonomy" id="191390"/>
    <lineage>
        <taxon>Bacteria</taxon>
        <taxon>Pseudomonadati</taxon>
        <taxon>Pseudomonadota</taxon>
        <taxon>Gammaproteobacteria</taxon>
        <taxon>Pseudomonadales</taxon>
        <taxon>Pseudomonadaceae</taxon>
        <taxon>Pseudomonas</taxon>
    </lineage>
</organism>
<dbReference type="AlphaFoldDB" id="A0A0X7K0F2"/>
<comment type="caution">
    <text evidence="1">The sequence shown here is derived from an EMBL/GenBank/DDBJ whole genome shotgun (WGS) entry which is preliminary data.</text>
</comment>
<gene>
    <name evidence="1" type="ORF">AWV77_19125</name>
</gene>
<sequence>MDDSRFTPEQVALRSGNAQVDKDVRQWLVGLPIAERLDFLKQLWPLNFRYSLRLLQAAQLPRQKNEYMFRHWLRAGHHNTAQELIKRFEPVLGERKFWQIASQETLSPTMREFMNYYGLGRLDSQTQGK</sequence>
<accession>A0A0X7K0F2</accession>
<dbReference type="Proteomes" id="UP000067111">
    <property type="component" value="Unassembled WGS sequence"/>
</dbReference>
<evidence type="ECO:0000313" key="2">
    <source>
        <dbReference type="Proteomes" id="UP000067111"/>
    </source>
</evidence>
<name>A0A0X7K0F2_9PSED</name>
<dbReference type="RefSeq" id="WP_032900658.1">
    <property type="nucleotide sequence ID" value="NZ_LRMR01000029.1"/>
</dbReference>
<dbReference type="OrthoDB" id="6882367at2"/>
<proteinExistence type="predicted"/>
<evidence type="ECO:0000313" key="1">
    <source>
        <dbReference type="EMBL" id="KWU49165.1"/>
    </source>
</evidence>
<protein>
    <submittedName>
        <fullName evidence="1">Uncharacterized protein</fullName>
    </submittedName>
</protein>
<reference evidence="2" key="1">
    <citation type="submission" date="2016-01" db="EMBL/GenBank/DDBJ databases">
        <authorList>
            <person name="Gamez R.M."/>
            <person name="Rodriguez F."/>
            <person name="Bernal J.F."/>
            <person name="Agarwala R."/>
            <person name="Landsman D."/>
            <person name="Marino-Ramirez L."/>
        </authorList>
    </citation>
    <scope>NUCLEOTIDE SEQUENCE [LARGE SCALE GENOMIC DNA]</scope>
    <source>
        <strain evidence="2">Ps006</strain>
    </source>
</reference>
<dbReference type="EMBL" id="LRMR01000029">
    <property type="protein sequence ID" value="KWU49165.1"/>
    <property type="molecule type" value="Genomic_DNA"/>
</dbReference>